<keyword evidence="14" id="KW-0080">Bacteriocin transport</keyword>
<feature type="domain" description="ABC transmembrane type-1" evidence="17">
    <location>
        <begin position="164"/>
        <end position="445"/>
    </location>
</feature>
<feature type="transmembrane region" description="Helical" evidence="15">
    <location>
        <begin position="301"/>
        <end position="322"/>
    </location>
</feature>
<evidence type="ECO:0000256" key="11">
    <source>
        <dbReference type="ARBA" id="ARBA00022967"/>
    </source>
</evidence>
<dbReference type="InterPro" id="IPR005897">
    <property type="entry name" value="Pept_C39_ABC_bacteriocin"/>
</dbReference>
<dbReference type="InterPro" id="IPR039421">
    <property type="entry name" value="Type_1_exporter"/>
</dbReference>
<keyword evidence="2" id="KW-0813">Transport</keyword>
<proteinExistence type="predicted"/>
<dbReference type="CDD" id="cd02418">
    <property type="entry name" value="Peptidase_C39B"/>
    <property type="match status" value="1"/>
</dbReference>
<feature type="transmembrane region" description="Helical" evidence="15">
    <location>
        <begin position="162"/>
        <end position="184"/>
    </location>
</feature>
<dbReference type="Pfam" id="PF03412">
    <property type="entry name" value="Peptidase_C39"/>
    <property type="match status" value="1"/>
</dbReference>
<dbReference type="Gene3D" id="3.40.50.300">
    <property type="entry name" value="P-loop containing nucleotide triphosphate hydrolases"/>
    <property type="match status" value="1"/>
</dbReference>
<evidence type="ECO:0000256" key="8">
    <source>
        <dbReference type="ARBA" id="ARBA00022807"/>
    </source>
</evidence>
<dbReference type="PROSITE" id="PS50990">
    <property type="entry name" value="PEPTIDASE_C39"/>
    <property type="match status" value="1"/>
</dbReference>
<evidence type="ECO:0000313" key="20">
    <source>
        <dbReference type="Proteomes" id="UP001596171"/>
    </source>
</evidence>
<protein>
    <submittedName>
        <fullName evidence="19">Peptidase domain-containing ABC transporter</fullName>
    </submittedName>
</protein>
<keyword evidence="3" id="KW-1003">Cell membrane</keyword>
<dbReference type="Pfam" id="PF00664">
    <property type="entry name" value="ABC_membrane"/>
    <property type="match status" value="1"/>
</dbReference>
<dbReference type="InterPro" id="IPR027417">
    <property type="entry name" value="P-loop_NTPase"/>
</dbReference>
<comment type="subcellular location">
    <subcellularLocation>
        <location evidence="1">Cell membrane</location>
        <topology evidence="1">Multi-pass membrane protein</topology>
    </subcellularLocation>
</comment>
<evidence type="ECO:0000256" key="13">
    <source>
        <dbReference type="ARBA" id="ARBA00023136"/>
    </source>
</evidence>
<evidence type="ECO:0000256" key="9">
    <source>
        <dbReference type="ARBA" id="ARBA00022840"/>
    </source>
</evidence>
<keyword evidence="20" id="KW-1185">Reference proteome</keyword>
<evidence type="ECO:0000259" key="18">
    <source>
        <dbReference type="PROSITE" id="PS50990"/>
    </source>
</evidence>
<dbReference type="InterPro" id="IPR003439">
    <property type="entry name" value="ABC_transporter-like_ATP-bd"/>
</dbReference>
<reference evidence="20" key="1">
    <citation type="journal article" date="2019" name="Int. J. Syst. Evol. Microbiol.">
        <title>The Global Catalogue of Microorganisms (GCM) 10K type strain sequencing project: providing services to taxonomists for standard genome sequencing and annotation.</title>
        <authorList>
            <consortium name="The Broad Institute Genomics Platform"/>
            <consortium name="The Broad Institute Genome Sequencing Center for Infectious Disease"/>
            <person name="Wu L."/>
            <person name="Ma J."/>
        </authorList>
    </citation>
    <scope>NUCLEOTIDE SEQUENCE [LARGE SCALE GENOMIC DNA]</scope>
    <source>
        <strain evidence="20">CCM 8930</strain>
    </source>
</reference>
<dbReference type="PROSITE" id="PS50929">
    <property type="entry name" value="ABC_TM1F"/>
    <property type="match status" value="1"/>
</dbReference>
<evidence type="ECO:0000259" key="16">
    <source>
        <dbReference type="PROSITE" id="PS50893"/>
    </source>
</evidence>
<keyword evidence="12 15" id="KW-1133">Transmembrane helix</keyword>
<dbReference type="PANTHER" id="PTHR24221:SF654">
    <property type="entry name" value="ATP-BINDING CASSETTE SUB-FAMILY B MEMBER 6"/>
    <property type="match status" value="1"/>
</dbReference>
<evidence type="ECO:0000256" key="1">
    <source>
        <dbReference type="ARBA" id="ARBA00004651"/>
    </source>
</evidence>
<evidence type="ECO:0000256" key="15">
    <source>
        <dbReference type="SAM" id="Phobius"/>
    </source>
</evidence>
<evidence type="ECO:0000256" key="5">
    <source>
        <dbReference type="ARBA" id="ARBA00022692"/>
    </source>
</evidence>
<feature type="transmembrane region" description="Helical" evidence="15">
    <location>
        <begin position="273"/>
        <end position="295"/>
    </location>
</feature>
<keyword evidence="5 15" id="KW-0812">Transmembrane</keyword>
<keyword evidence="11" id="KW-1278">Translocase</keyword>
<feature type="domain" description="ABC transporter" evidence="16">
    <location>
        <begin position="477"/>
        <end position="711"/>
    </location>
</feature>
<comment type="caution">
    <text evidence="19">The sequence shown here is derived from an EMBL/GenBank/DDBJ whole genome shotgun (WGS) entry which is preliminary data.</text>
</comment>
<sequence>MRFPYIPQLDESDCGVACLAMILKKYHSHVSSQRLREISGTDATGTTAFGLKLAFEHYGFTFTPISTNDGFWATAQPKLPLIAHLRINESYTHYVVVYRVSGHQLFITDPDKGKYKTSLTNFMKDWTGILLLAEPRPDYKPTQKNNDNTLVISELLKNQSRIIALIVITSFIVIVIGVIGSFYFEVLLDSVLPRKSQTLLSTISIGLLTLYFLKSLLDFGSNVLLNKMGQRIGLELMRGYIKHVLKLPLNFFETRKTGEIFTRFSDASKVIEAIASSILVIFVDCSVLVTISLILAFQNKILFLFTISLIPIYFSIMIFFYSSLDRVNKREMASGAKFNSAFIESLKGIETIKAYGEEHQAFKKLENHLNDVMKKTFIVSLVSVFLEACKQFIQLGSSVLLLWLGARYVMDNQISIGQLVTYNALLVFYMMSLENIIQLQAKLQTAKVATNRLNEILEVKSEQQVNTNAINMKSDQIRVDNLNFSYGLNAPILKNVTIRIGSNQKLALVGESGSGKSTLAKLIVKFYKPDSGSIYYDGQLSEEVDFKDVRENITYVSQDSFFFNGTIWENLVFGCKHEPSKHKVLEACKIADLTNFITQQPMGLQSILDEKGVNISGGQKQKISIARALIQKSHVIIFDESTSSLDVLSEKRVIDNLLKISNRTILLITHNLPVAQKCENIFVMKNGCLIEQGTHDKLIQKPGIYETLWHAYR</sequence>
<keyword evidence="8" id="KW-0788">Thiol protease</keyword>
<evidence type="ECO:0000313" key="19">
    <source>
        <dbReference type="EMBL" id="MFC6202953.1"/>
    </source>
</evidence>
<evidence type="ECO:0000256" key="3">
    <source>
        <dbReference type="ARBA" id="ARBA00022475"/>
    </source>
</evidence>
<keyword evidence="13 15" id="KW-0472">Membrane</keyword>
<dbReference type="Gene3D" id="3.90.70.10">
    <property type="entry name" value="Cysteine proteinases"/>
    <property type="match status" value="1"/>
</dbReference>
<dbReference type="NCBIfam" id="TIGR01193">
    <property type="entry name" value="bacteriocin_ABC"/>
    <property type="match status" value="1"/>
</dbReference>
<evidence type="ECO:0000256" key="6">
    <source>
        <dbReference type="ARBA" id="ARBA00022741"/>
    </source>
</evidence>
<keyword evidence="7" id="KW-0378">Hydrolase</keyword>
<dbReference type="PANTHER" id="PTHR24221">
    <property type="entry name" value="ATP-BINDING CASSETTE SUB-FAMILY B"/>
    <property type="match status" value="1"/>
</dbReference>
<dbReference type="InterPro" id="IPR017871">
    <property type="entry name" value="ABC_transporter-like_CS"/>
</dbReference>
<evidence type="ECO:0000256" key="12">
    <source>
        <dbReference type="ARBA" id="ARBA00022989"/>
    </source>
</evidence>
<dbReference type="Proteomes" id="UP001596171">
    <property type="component" value="Unassembled WGS sequence"/>
</dbReference>
<feature type="transmembrane region" description="Helical" evidence="15">
    <location>
        <begin position="416"/>
        <end position="437"/>
    </location>
</feature>
<keyword evidence="6" id="KW-0547">Nucleotide-binding</keyword>
<evidence type="ECO:0000256" key="10">
    <source>
        <dbReference type="ARBA" id="ARBA00022927"/>
    </source>
</evidence>
<dbReference type="SMART" id="SM00382">
    <property type="entry name" value="AAA"/>
    <property type="match status" value="1"/>
</dbReference>
<organism evidence="19 20">
    <name type="scientific">Lactiplantibacillus nangangensis</name>
    <dbReference type="NCBI Taxonomy" id="2559917"/>
    <lineage>
        <taxon>Bacteria</taxon>
        <taxon>Bacillati</taxon>
        <taxon>Bacillota</taxon>
        <taxon>Bacilli</taxon>
        <taxon>Lactobacillales</taxon>
        <taxon>Lactobacillaceae</taxon>
        <taxon>Lactiplantibacillus</taxon>
    </lineage>
</organism>
<keyword evidence="9" id="KW-0067">ATP-binding</keyword>
<dbReference type="RefSeq" id="WP_137615935.1">
    <property type="nucleotide sequence ID" value="NZ_BJDI01000005.1"/>
</dbReference>
<dbReference type="CDD" id="cd18570">
    <property type="entry name" value="ABC_6TM_PCAT1_LagD_like"/>
    <property type="match status" value="1"/>
</dbReference>
<evidence type="ECO:0000256" key="7">
    <source>
        <dbReference type="ARBA" id="ARBA00022801"/>
    </source>
</evidence>
<dbReference type="SUPFAM" id="SSF90123">
    <property type="entry name" value="ABC transporter transmembrane region"/>
    <property type="match status" value="1"/>
</dbReference>
<evidence type="ECO:0000259" key="17">
    <source>
        <dbReference type="PROSITE" id="PS50929"/>
    </source>
</evidence>
<evidence type="ECO:0000256" key="2">
    <source>
        <dbReference type="ARBA" id="ARBA00022448"/>
    </source>
</evidence>
<dbReference type="InterPro" id="IPR005074">
    <property type="entry name" value="Peptidase_C39"/>
</dbReference>
<feature type="domain" description="Peptidase C39" evidence="18">
    <location>
        <begin position="8"/>
        <end position="133"/>
    </location>
</feature>
<dbReference type="PROSITE" id="PS00211">
    <property type="entry name" value="ABC_TRANSPORTER_1"/>
    <property type="match status" value="1"/>
</dbReference>
<evidence type="ECO:0000256" key="4">
    <source>
        <dbReference type="ARBA" id="ARBA00022670"/>
    </source>
</evidence>
<keyword evidence="10" id="KW-0653">Protein transport</keyword>
<name>A0ABW1SNU3_9LACO</name>
<dbReference type="InterPro" id="IPR036640">
    <property type="entry name" value="ABC1_TM_sf"/>
</dbReference>
<keyword evidence="4" id="KW-0645">Protease</keyword>
<dbReference type="SUPFAM" id="SSF52540">
    <property type="entry name" value="P-loop containing nucleoside triphosphate hydrolases"/>
    <property type="match status" value="1"/>
</dbReference>
<dbReference type="EMBL" id="JBHSSE010000028">
    <property type="protein sequence ID" value="MFC6202953.1"/>
    <property type="molecule type" value="Genomic_DNA"/>
</dbReference>
<dbReference type="Pfam" id="PF00005">
    <property type="entry name" value="ABC_tran"/>
    <property type="match status" value="1"/>
</dbReference>
<dbReference type="PROSITE" id="PS50893">
    <property type="entry name" value="ABC_TRANSPORTER_2"/>
    <property type="match status" value="1"/>
</dbReference>
<feature type="transmembrane region" description="Helical" evidence="15">
    <location>
        <begin position="196"/>
        <end position="213"/>
    </location>
</feature>
<dbReference type="InterPro" id="IPR003593">
    <property type="entry name" value="AAA+_ATPase"/>
</dbReference>
<dbReference type="InterPro" id="IPR011527">
    <property type="entry name" value="ABC1_TM_dom"/>
</dbReference>
<evidence type="ECO:0000256" key="14">
    <source>
        <dbReference type="ARBA" id="ARBA00043264"/>
    </source>
</evidence>
<gene>
    <name evidence="19" type="ORF">ACFP1L_13855</name>
</gene>
<accession>A0ABW1SNU3</accession>
<dbReference type="Gene3D" id="1.20.1560.10">
    <property type="entry name" value="ABC transporter type 1, transmembrane domain"/>
    <property type="match status" value="1"/>
</dbReference>